<evidence type="ECO:0000256" key="6">
    <source>
        <dbReference type="ARBA" id="ARBA00023049"/>
    </source>
</evidence>
<evidence type="ECO:0000256" key="4">
    <source>
        <dbReference type="ARBA" id="ARBA00022801"/>
    </source>
</evidence>
<dbReference type="GO" id="GO:0046872">
    <property type="term" value="F:metal ion binding"/>
    <property type="evidence" value="ECO:0007669"/>
    <property type="project" value="UniProtKB-KW"/>
</dbReference>
<dbReference type="GeneID" id="116942807"/>
<feature type="domain" description="Peptidase M13 N-terminal" evidence="9">
    <location>
        <begin position="112"/>
        <end position="502"/>
    </location>
</feature>
<dbReference type="PANTHER" id="PTHR11733">
    <property type="entry name" value="ZINC METALLOPROTEASE FAMILY M13 NEPRILYSIN-RELATED"/>
    <property type="match status" value="1"/>
</dbReference>
<evidence type="ECO:0000256" key="7">
    <source>
        <dbReference type="SAM" id="Phobius"/>
    </source>
</evidence>
<accession>A0AAJ7T6H3</accession>
<feature type="domain" description="Peptidase M13 C-terminal" evidence="8">
    <location>
        <begin position="563"/>
        <end position="727"/>
    </location>
</feature>
<evidence type="ECO:0000259" key="9">
    <source>
        <dbReference type="Pfam" id="PF05649"/>
    </source>
</evidence>
<dbReference type="AlphaFoldDB" id="A0AAJ7T6H3"/>
<dbReference type="Proteomes" id="UP001318040">
    <property type="component" value="Chromosome 16"/>
</dbReference>
<dbReference type="CDD" id="cd08662">
    <property type="entry name" value="M13"/>
    <property type="match status" value="1"/>
</dbReference>
<dbReference type="PROSITE" id="PS51885">
    <property type="entry name" value="NEPRILYSIN"/>
    <property type="match status" value="1"/>
</dbReference>
<dbReference type="Pfam" id="PF05649">
    <property type="entry name" value="Peptidase_M13_N"/>
    <property type="match status" value="1"/>
</dbReference>
<keyword evidence="5" id="KW-0862">Zinc</keyword>
<evidence type="ECO:0000313" key="10">
    <source>
        <dbReference type="Proteomes" id="UP001318040"/>
    </source>
</evidence>
<dbReference type="PANTHER" id="PTHR11733:SF128">
    <property type="entry name" value="KELL BLOOD GROUP GLYCOPROTEIN"/>
    <property type="match status" value="1"/>
</dbReference>
<dbReference type="InterPro" id="IPR008753">
    <property type="entry name" value="Peptidase_M13_N"/>
</dbReference>
<dbReference type="Pfam" id="PF01431">
    <property type="entry name" value="Peptidase_M13"/>
    <property type="match status" value="1"/>
</dbReference>
<dbReference type="InterPro" id="IPR024079">
    <property type="entry name" value="MetalloPept_cat_dom_sf"/>
</dbReference>
<gene>
    <name evidence="11" type="primary">LOC116942807</name>
</gene>
<dbReference type="PRINTS" id="PR00786">
    <property type="entry name" value="NEPRILYSIN"/>
</dbReference>
<dbReference type="InterPro" id="IPR042089">
    <property type="entry name" value="Peptidase_M13_dom_2"/>
</dbReference>
<feature type="transmembrane region" description="Helical" evidence="7">
    <location>
        <begin position="51"/>
        <end position="75"/>
    </location>
</feature>
<dbReference type="InterPro" id="IPR018497">
    <property type="entry name" value="Peptidase_M13_C"/>
</dbReference>
<keyword evidence="3" id="KW-0479">Metal-binding</keyword>
<organism evidence="10 11">
    <name type="scientific">Petromyzon marinus</name>
    <name type="common">Sea lamprey</name>
    <dbReference type="NCBI Taxonomy" id="7757"/>
    <lineage>
        <taxon>Eukaryota</taxon>
        <taxon>Metazoa</taxon>
        <taxon>Chordata</taxon>
        <taxon>Craniata</taxon>
        <taxon>Vertebrata</taxon>
        <taxon>Cyclostomata</taxon>
        <taxon>Hyperoartia</taxon>
        <taxon>Petromyzontiformes</taxon>
        <taxon>Petromyzontidae</taxon>
        <taxon>Petromyzon</taxon>
    </lineage>
</organism>
<proteinExistence type="predicted"/>
<dbReference type="KEGG" id="pmrn:116942807"/>
<name>A0AAJ7T6H3_PETMA</name>
<dbReference type="GO" id="GO:0005886">
    <property type="term" value="C:plasma membrane"/>
    <property type="evidence" value="ECO:0007669"/>
    <property type="project" value="TreeGrafter"/>
</dbReference>
<keyword evidence="6" id="KW-0482">Metalloprotease</keyword>
<dbReference type="Gene3D" id="3.40.390.10">
    <property type="entry name" value="Collagenase (Catalytic Domain)"/>
    <property type="match status" value="1"/>
</dbReference>
<evidence type="ECO:0000259" key="8">
    <source>
        <dbReference type="Pfam" id="PF01431"/>
    </source>
</evidence>
<reference evidence="11" key="1">
    <citation type="submission" date="2025-08" db="UniProtKB">
        <authorList>
            <consortium name="RefSeq"/>
        </authorList>
    </citation>
    <scope>IDENTIFICATION</scope>
    <source>
        <tissue evidence="11">Sperm</tissue>
    </source>
</reference>
<dbReference type="InterPro" id="IPR000718">
    <property type="entry name" value="Peptidase_M13"/>
</dbReference>
<dbReference type="Gene3D" id="1.10.1380.10">
    <property type="entry name" value="Neutral endopeptidase , domain2"/>
    <property type="match status" value="1"/>
</dbReference>
<keyword evidence="7" id="KW-0472">Membrane</keyword>
<evidence type="ECO:0000256" key="3">
    <source>
        <dbReference type="ARBA" id="ARBA00022723"/>
    </source>
</evidence>
<dbReference type="GO" id="GO:0016485">
    <property type="term" value="P:protein processing"/>
    <property type="evidence" value="ECO:0007669"/>
    <property type="project" value="TreeGrafter"/>
</dbReference>
<evidence type="ECO:0000313" key="11">
    <source>
        <dbReference type="RefSeq" id="XP_032810992.1"/>
    </source>
</evidence>
<keyword evidence="7" id="KW-0812">Transmembrane</keyword>
<evidence type="ECO:0000256" key="2">
    <source>
        <dbReference type="ARBA" id="ARBA00022670"/>
    </source>
</evidence>
<keyword evidence="2" id="KW-0645">Protease</keyword>
<dbReference type="GO" id="GO:0004222">
    <property type="term" value="F:metalloendopeptidase activity"/>
    <property type="evidence" value="ECO:0007669"/>
    <property type="project" value="InterPro"/>
</dbReference>
<keyword evidence="10" id="KW-1185">Reference proteome</keyword>
<evidence type="ECO:0000256" key="5">
    <source>
        <dbReference type="ARBA" id="ARBA00022833"/>
    </source>
</evidence>
<dbReference type="SUPFAM" id="SSF55486">
    <property type="entry name" value="Metalloproteases ('zincins'), catalytic domain"/>
    <property type="match status" value="1"/>
</dbReference>
<keyword evidence="7" id="KW-1133">Transmembrane helix</keyword>
<sequence length="776" mass="87606">MEMEAAGLAALLEEGSGPPARYPWLHCVCAKRHGAHVECVKRCLNMSTWRWGCFLWALTAGLTLALTGCVVALMLPPRATAGDVEKWRTCTTSHCVQAVSSMWEALNSSGDPCEDFYGFSCGRWLQGSGQPTGKPHWGTWQELDKNNQFAMHRFLENATIKETDAERKVQRFYLSCLSSSRSRLGSRSLSGIISQLGGWHGGHPTTTTTTGATTGDAELQQLLQLLGRNFSLGAFFKLGVGSLPFDFKQRALGLSVPDLGLPSPDYYLNKTANDKVLTTYLDFMIRVRQLLGGVDERAASDMRLVLELESRLAGIMALTGSNRNPGFITFRDLQDMSPFLDWTQYFHEVFYPLPTYSQRTVLIDNKEYFHSAFDLVNNTDRRVLRLYALWSLVRQLLPSLDGRYEDAKQDLMVAIHGADNVESRARWEFCVEETNRALPLGLGALYARATFNETQRRMAEDIVTRIRNAFVSNLDSVAWMDGKTRAAAKEKSMSIKFQVGYPQGMLEPGFLDRLYANVTVSGSLFENTLELYRTRRETLQQQLSVPVDNNDNNRWSMNPQTANAYYSPEENTVVLPAALFQPPLFHGDFPMAVNFGKIGVVIGHEVTHAFDDQGRRFDGQGRMRTWWSSASLAAFKQRSDCLVELYERWAAGGEERFSGRQTLGENVADLGGIKTAFRAYEMWTEERGEEAFLPVRNLTDRQIFFTAFSQVGCSHHELPIQRFTQRHVRHRDHTTLVAAHLSTSFTSRHRNLPSYLPANVQFFIHVRSWSVLPISP</sequence>
<dbReference type="RefSeq" id="XP_032810992.1">
    <property type="nucleotide sequence ID" value="XM_032955101.1"/>
</dbReference>
<protein>
    <submittedName>
        <fullName evidence="11">Endothelin-converting enzyme 1-like isoform X1</fullName>
    </submittedName>
</protein>
<evidence type="ECO:0000256" key="1">
    <source>
        <dbReference type="ARBA" id="ARBA00001947"/>
    </source>
</evidence>
<keyword evidence="4" id="KW-0378">Hydrolase</keyword>
<comment type="cofactor">
    <cofactor evidence="1">
        <name>Zn(2+)</name>
        <dbReference type="ChEBI" id="CHEBI:29105"/>
    </cofactor>
</comment>